<accession>A0ABM9I251</accession>
<name>A0ABM9I251_9GAMM</name>
<protein>
    <submittedName>
        <fullName evidence="1">Uncharacterized protein</fullName>
    </submittedName>
</protein>
<dbReference type="Proteomes" id="UP001162030">
    <property type="component" value="Chromosome"/>
</dbReference>
<reference evidence="1 2" key="1">
    <citation type="submission" date="2023-03" db="EMBL/GenBank/DDBJ databases">
        <authorList>
            <person name="Pearce D."/>
        </authorList>
    </citation>
    <scope>NUCLEOTIDE SEQUENCE [LARGE SCALE GENOMIC DNA]</scope>
    <source>
        <strain evidence="1">Msz</strain>
    </source>
</reference>
<gene>
    <name evidence="1" type="ORF">MSZNOR_2296</name>
</gene>
<sequence>MICFRKEAAKMARVTKLPVCPRGHTGVR</sequence>
<dbReference type="EMBL" id="OX458333">
    <property type="protein sequence ID" value="CAI8839232.1"/>
    <property type="molecule type" value="Genomic_DNA"/>
</dbReference>
<keyword evidence="2" id="KW-1185">Reference proteome</keyword>
<evidence type="ECO:0000313" key="2">
    <source>
        <dbReference type="Proteomes" id="UP001162030"/>
    </source>
</evidence>
<proteinExistence type="predicted"/>
<organism evidence="1 2">
    <name type="scientific">Methylocaldum szegediense</name>
    <dbReference type="NCBI Taxonomy" id="73780"/>
    <lineage>
        <taxon>Bacteria</taxon>
        <taxon>Pseudomonadati</taxon>
        <taxon>Pseudomonadota</taxon>
        <taxon>Gammaproteobacteria</taxon>
        <taxon>Methylococcales</taxon>
        <taxon>Methylococcaceae</taxon>
        <taxon>Methylocaldum</taxon>
    </lineage>
</organism>
<evidence type="ECO:0000313" key="1">
    <source>
        <dbReference type="EMBL" id="CAI8839232.1"/>
    </source>
</evidence>